<organism evidence="6 7">
    <name type="scientific">Stackebrandtia endophytica</name>
    <dbReference type="NCBI Taxonomy" id="1496996"/>
    <lineage>
        <taxon>Bacteria</taxon>
        <taxon>Bacillati</taxon>
        <taxon>Actinomycetota</taxon>
        <taxon>Actinomycetes</taxon>
        <taxon>Glycomycetales</taxon>
        <taxon>Glycomycetaceae</taxon>
        <taxon>Stackebrandtia</taxon>
    </lineage>
</organism>
<dbReference type="SUPFAM" id="SSF46689">
    <property type="entry name" value="Homeodomain-like"/>
    <property type="match status" value="1"/>
</dbReference>
<dbReference type="GO" id="GO:0003700">
    <property type="term" value="F:DNA-binding transcription factor activity"/>
    <property type="evidence" value="ECO:0007669"/>
    <property type="project" value="TreeGrafter"/>
</dbReference>
<evidence type="ECO:0000256" key="4">
    <source>
        <dbReference type="PROSITE-ProRule" id="PRU00335"/>
    </source>
</evidence>
<dbReference type="AlphaFoldDB" id="A0A543AS74"/>
<dbReference type="InterPro" id="IPR001647">
    <property type="entry name" value="HTH_TetR"/>
</dbReference>
<evidence type="ECO:0000256" key="2">
    <source>
        <dbReference type="ARBA" id="ARBA00023125"/>
    </source>
</evidence>
<dbReference type="GO" id="GO:0000976">
    <property type="term" value="F:transcription cis-regulatory region binding"/>
    <property type="evidence" value="ECO:0007669"/>
    <property type="project" value="TreeGrafter"/>
</dbReference>
<accession>A0A543AS74</accession>
<evidence type="ECO:0000259" key="5">
    <source>
        <dbReference type="PROSITE" id="PS50977"/>
    </source>
</evidence>
<dbReference type="SUPFAM" id="SSF48498">
    <property type="entry name" value="Tetracyclin repressor-like, C-terminal domain"/>
    <property type="match status" value="1"/>
</dbReference>
<dbReference type="InterPro" id="IPR009057">
    <property type="entry name" value="Homeodomain-like_sf"/>
</dbReference>
<reference evidence="6 7" key="1">
    <citation type="submission" date="2019-06" db="EMBL/GenBank/DDBJ databases">
        <title>Sequencing the genomes of 1000 actinobacteria strains.</title>
        <authorList>
            <person name="Klenk H.-P."/>
        </authorList>
    </citation>
    <scope>NUCLEOTIDE SEQUENCE [LARGE SCALE GENOMIC DNA]</scope>
    <source>
        <strain evidence="6 7">DSM 45928</strain>
    </source>
</reference>
<dbReference type="InterPro" id="IPR036271">
    <property type="entry name" value="Tet_transcr_reg_TetR-rel_C_sf"/>
</dbReference>
<dbReference type="PROSITE" id="PS50977">
    <property type="entry name" value="HTH_TETR_2"/>
    <property type="match status" value="1"/>
</dbReference>
<dbReference type="Gene3D" id="1.10.10.60">
    <property type="entry name" value="Homeodomain-like"/>
    <property type="match status" value="1"/>
</dbReference>
<proteinExistence type="predicted"/>
<dbReference type="Pfam" id="PF00440">
    <property type="entry name" value="TetR_N"/>
    <property type="match status" value="1"/>
</dbReference>
<gene>
    <name evidence="6" type="ORF">FB566_0934</name>
</gene>
<dbReference type="PANTHER" id="PTHR30055">
    <property type="entry name" value="HTH-TYPE TRANSCRIPTIONAL REGULATOR RUTR"/>
    <property type="match status" value="1"/>
</dbReference>
<sequence>MAPRSIELSAAMRAATATAIQTAAIRLFAERGYANSSIRDIAEAAGISTGSVYRHYRSKEALFADLVAQASAGLAKAGSTLRDGESPHRTLLTFTRELIADIEASTEAAAFLAVINQAFITNEPEGTRHRLRDDHMVFRRAVADTIARGQRLGQFGPGDPHQLAACYLATLHGLAALRPALGEAAVVPAPELILEALTRGSSK</sequence>
<dbReference type="Gene3D" id="1.10.357.10">
    <property type="entry name" value="Tetracycline Repressor, domain 2"/>
    <property type="match status" value="1"/>
</dbReference>
<dbReference type="EMBL" id="VFOW01000001">
    <property type="protein sequence ID" value="TQL75430.1"/>
    <property type="molecule type" value="Genomic_DNA"/>
</dbReference>
<keyword evidence="3" id="KW-0804">Transcription</keyword>
<dbReference type="PRINTS" id="PR00455">
    <property type="entry name" value="HTHTETR"/>
</dbReference>
<dbReference type="InterPro" id="IPR050109">
    <property type="entry name" value="HTH-type_TetR-like_transc_reg"/>
</dbReference>
<dbReference type="InParanoid" id="A0A543AS74"/>
<comment type="caution">
    <text evidence="6">The sequence shown here is derived from an EMBL/GenBank/DDBJ whole genome shotgun (WGS) entry which is preliminary data.</text>
</comment>
<keyword evidence="7" id="KW-1185">Reference proteome</keyword>
<name>A0A543AS74_9ACTN</name>
<dbReference type="Proteomes" id="UP000317043">
    <property type="component" value="Unassembled WGS sequence"/>
</dbReference>
<dbReference type="PANTHER" id="PTHR30055:SF234">
    <property type="entry name" value="HTH-TYPE TRANSCRIPTIONAL REGULATOR BETI"/>
    <property type="match status" value="1"/>
</dbReference>
<keyword evidence="2 4" id="KW-0238">DNA-binding</keyword>
<evidence type="ECO:0000313" key="7">
    <source>
        <dbReference type="Proteomes" id="UP000317043"/>
    </source>
</evidence>
<evidence type="ECO:0000256" key="3">
    <source>
        <dbReference type="ARBA" id="ARBA00023163"/>
    </source>
</evidence>
<evidence type="ECO:0000256" key="1">
    <source>
        <dbReference type="ARBA" id="ARBA00023015"/>
    </source>
</evidence>
<feature type="domain" description="HTH tetR-type" evidence="5">
    <location>
        <begin position="14"/>
        <end position="74"/>
    </location>
</feature>
<protein>
    <submittedName>
        <fullName evidence="6">TetR family transcriptional regulator</fullName>
    </submittedName>
</protein>
<feature type="DNA-binding region" description="H-T-H motif" evidence="4">
    <location>
        <begin position="37"/>
        <end position="56"/>
    </location>
</feature>
<keyword evidence="1" id="KW-0805">Transcription regulation</keyword>
<evidence type="ECO:0000313" key="6">
    <source>
        <dbReference type="EMBL" id="TQL75430.1"/>
    </source>
</evidence>
<dbReference type="RefSeq" id="WP_170183151.1">
    <property type="nucleotide sequence ID" value="NZ_JBHTGS010000001.1"/>
</dbReference>